<dbReference type="InterPro" id="IPR057700">
    <property type="entry name" value="DUF7940"/>
</dbReference>
<accession>A0ABQ3IP38</accession>
<sequence length="67" mass="7883">MFVDNWKDFWRWHSTYAIAFLAGLPVAWAELPADIKAMIPPSWIPWIMLGLWLAAQFVRLRRQAPSQ</sequence>
<name>A0ABQ3IP38_9RHOB</name>
<comment type="caution">
    <text evidence="2">The sequence shown here is derived from an EMBL/GenBank/DDBJ whole genome shotgun (WGS) entry which is preliminary data.</text>
</comment>
<dbReference type="Pfam" id="PF25612">
    <property type="entry name" value="DUF7940"/>
    <property type="match status" value="1"/>
</dbReference>
<proteinExistence type="predicted"/>
<organism evidence="2 3">
    <name type="scientific">Aliiroseovarius zhejiangensis</name>
    <dbReference type="NCBI Taxonomy" id="1632025"/>
    <lineage>
        <taxon>Bacteria</taxon>
        <taxon>Pseudomonadati</taxon>
        <taxon>Pseudomonadota</taxon>
        <taxon>Alphaproteobacteria</taxon>
        <taxon>Rhodobacterales</taxon>
        <taxon>Paracoccaceae</taxon>
        <taxon>Aliiroseovarius</taxon>
    </lineage>
</organism>
<keyword evidence="1" id="KW-0812">Transmembrane</keyword>
<dbReference type="RefSeq" id="WP_191284948.1">
    <property type="nucleotide sequence ID" value="NZ_BNCH01000001.1"/>
</dbReference>
<evidence type="ECO:0000313" key="3">
    <source>
        <dbReference type="Proteomes" id="UP000609802"/>
    </source>
</evidence>
<feature type="transmembrane region" description="Helical" evidence="1">
    <location>
        <begin position="43"/>
        <end position="60"/>
    </location>
</feature>
<feature type="transmembrane region" description="Helical" evidence="1">
    <location>
        <begin position="12"/>
        <end position="31"/>
    </location>
</feature>
<evidence type="ECO:0000313" key="2">
    <source>
        <dbReference type="EMBL" id="GHE88390.1"/>
    </source>
</evidence>
<keyword evidence="1" id="KW-0472">Membrane</keyword>
<keyword evidence="3" id="KW-1185">Reference proteome</keyword>
<dbReference type="Proteomes" id="UP000609802">
    <property type="component" value="Unassembled WGS sequence"/>
</dbReference>
<evidence type="ECO:0000256" key="1">
    <source>
        <dbReference type="SAM" id="Phobius"/>
    </source>
</evidence>
<gene>
    <name evidence="2" type="ORF">GCM10016455_05650</name>
</gene>
<protein>
    <submittedName>
        <fullName evidence="2">Uncharacterized protein</fullName>
    </submittedName>
</protein>
<reference evidence="3" key="1">
    <citation type="journal article" date="2019" name="Int. J. Syst. Evol. Microbiol.">
        <title>The Global Catalogue of Microorganisms (GCM) 10K type strain sequencing project: providing services to taxonomists for standard genome sequencing and annotation.</title>
        <authorList>
            <consortium name="The Broad Institute Genomics Platform"/>
            <consortium name="The Broad Institute Genome Sequencing Center for Infectious Disease"/>
            <person name="Wu L."/>
            <person name="Ma J."/>
        </authorList>
    </citation>
    <scope>NUCLEOTIDE SEQUENCE [LARGE SCALE GENOMIC DNA]</scope>
    <source>
        <strain evidence="3">KCTC 42443</strain>
    </source>
</reference>
<keyword evidence="1" id="KW-1133">Transmembrane helix</keyword>
<dbReference type="EMBL" id="BNCH01000001">
    <property type="protein sequence ID" value="GHE88390.1"/>
    <property type="molecule type" value="Genomic_DNA"/>
</dbReference>